<dbReference type="AlphaFoldDB" id="A0A7J6X8V7"/>
<dbReference type="EMBL" id="JABWDY010004934">
    <property type="protein sequence ID" value="KAF5204822.1"/>
    <property type="molecule type" value="Genomic_DNA"/>
</dbReference>
<proteinExistence type="predicted"/>
<reference evidence="1 2" key="1">
    <citation type="submission" date="2020-06" db="EMBL/GenBank/DDBJ databases">
        <title>Transcriptomic and genomic resources for Thalictrum thalictroides and T. hernandezii: Facilitating candidate gene discovery in an emerging model plant lineage.</title>
        <authorList>
            <person name="Arias T."/>
            <person name="Riano-Pachon D.M."/>
            <person name="Di Stilio V.S."/>
        </authorList>
    </citation>
    <scope>NUCLEOTIDE SEQUENCE [LARGE SCALE GENOMIC DNA]</scope>
    <source>
        <strain evidence="2">cv. WT478/WT964</strain>
        <tissue evidence="1">Leaves</tissue>
    </source>
</reference>
<sequence length="66" mass="7726">MPDETVEEDENLFQKKKFTFLQASPIVPSSVNFFYRELLPQQSSSIASGRVSEEWEVENFSVYLLY</sequence>
<dbReference type="Proteomes" id="UP000554482">
    <property type="component" value="Unassembled WGS sequence"/>
</dbReference>
<evidence type="ECO:0000313" key="1">
    <source>
        <dbReference type="EMBL" id="KAF5204822.1"/>
    </source>
</evidence>
<evidence type="ECO:0000313" key="2">
    <source>
        <dbReference type="Proteomes" id="UP000554482"/>
    </source>
</evidence>
<comment type="caution">
    <text evidence="1">The sequence shown here is derived from an EMBL/GenBank/DDBJ whole genome shotgun (WGS) entry which is preliminary data.</text>
</comment>
<keyword evidence="2" id="KW-1185">Reference proteome</keyword>
<name>A0A7J6X8V7_THATH</name>
<gene>
    <name evidence="1" type="ORF">FRX31_005591</name>
</gene>
<accession>A0A7J6X8V7</accession>
<organism evidence="1 2">
    <name type="scientific">Thalictrum thalictroides</name>
    <name type="common">Rue-anemone</name>
    <name type="synonym">Anemone thalictroides</name>
    <dbReference type="NCBI Taxonomy" id="46969"/>
    <lineage>
        <taxon>Eukaryota</taxon>
        <taxon>Viridiplantae</taxon>
        <taxon>Streptophyta</taxon>
        <taxon>Embryophyta</taxon>
        <taxon>Tracheophyta</taxon>
        <taxon>Spermatophyta</taxon>
        <taxon>Magnoliopsida</taxon>
        <taxon>Ranunculales</taxon>
        <taxon>Ranunculaceae</taxon>
        <taxon>Thalictroideae</taxon>
        <taxon>Thalictrum</taxon>
    </lineage>
</organism>
<protein>
    <submittedName>
        <fullName evidence="1">Uncharacterized protein</fullName>
    </submittedName>
</protein>